<evidence type="ECO:0000313" key="1">
    <source>
        <dbReference type="EMBL" id="KEH43847.1"/>
    </source>
</evidence>
<dbReference type="HOGENOM" id="CLU_161625_0_0_1"/>
<accession>A0A072VPY7</accession>
<gene>
    <name evidence="1" type="ordered locus">MTR_1g103390</name>
</gene>
<dbReference type="Proteomes" id="UP000002051">
    <property type="component" value="Unassembled WGS sequence"/>
</dbReference>
<dbReference type="AlphaFoldDB" id="A0A072VPY7"/>
<sequence length="127" mass="14035">MFLKSLHFSFVSAIGPCHHCHVDETQAIITSSTPPHQISTTTPSTPATASTFNDNIIAFGLQIFISKPTYFSGNVTKTGDPHLRRCGERPWLGSSNPLEVNLTIAQKVAHNTNSENKFIMEVQKRCH</sequence>
<organism evidence="1 3">
    <name type="scientific">Medicago truncatula</name>
    <name type="common">Barrel medic</name>
    <name type="synonym">Medicago tribuloides</name>
    <dbReference type="NCBI Taxonomy" id="3880"/>
    <lineage>
        <taxon>Eukaryota</taxon>
        <taxon>Viridiplantae</taxon>
        <taxon>Streptophyta</taxon>
        <taxon>Embryophyta</taxon>
        <taxon>Tracheophyta</taxon>
        <taxon>Spermatophyta</taxon>
        <taxon>Magnoliopsida</taxon>
        <taxon>eudicotyledons</taxon>
        <taxon>Gunneridae</taxon>
        <taxon>Pentapetalae</taxon>
        <taxon>rosids</taxon>
        <taxon>fabids</taxon>
        <taxon>Fabales</taxon>
        <taxon>Fabaceae</taxon>
        <taxon>Papilionoideae</taxon>
        <taxon>50 kb inversion clade</taxon>
        <taxon>NPAAA clade</taxon>
        <taxon>Hologalegina</taxon>
        <taxon>IRL clade</taxon>
        <taxon>Trifolieae</taxon>
        <taxon>Medicago</taxon>
    </lineage>
</organism>
<dbReference type="EnsemblPlants" id="KEH43847">
    <property type="protein sequence ID" value="KEH43847"/>
    <property type="gene ID" value="MTR_1g103390"/>
</dbReference>
<evidence type="ECO:0000313" key="3">
    <source>
        <dbReference type="Proteomes" id="UP000002051"/>
    </source>
</evidence>
<proteinExistence type="predicted"/>
<name>A0A072VPY7_MEDTR</name>
<evidence type="ECO:0000313" key="2">
    <source>
        <dbReference type="EnsemblPlants" id="KEH43847"/>
    </source>
</evidence>
<dbReference type="EMBL" id="CM001217">
    <property type="protein sequence ID" value="KEH43847.1"/>
    <property type="molecule type" value="Genomic_DNA"/>
</dbReference>
<protein>
    <submittedName>
        <fullName evidence="1 2">Uncharacterized protein</fullName>
    </submittedName>
</protein>
<keyword evidence="3" id="KW-1185">Reference proteome</keyword>
<reference evidence="1 3" key="1">
    <citation type="journal article" date="2011" name="Nature">
        <title>The Medicago genome provides insight into the evolution of rhizobial symbioses.</title>
        <authorList>
            <person name="Young N.D."/>
            <person name="Debelle F."/>
            <person name="Oldroyd G.E."/>
            <person name="Geurts R."/>
            <person name="Cannon S.B."/>
            <person name="Udvardi M.K."/>
            <person name="Benedito V.A."/>
            <person name="Mayer K.F."/>
            <person name="Gouzy J."/>
            <person name="Schoof H."/>
            <person name="Van de Peer Y."/>
            <person name="Proost S."/>
            <person name="Cook D.R."/>
            <person name="Meyers B.C."/>
            <person name="Spannagl M."/>
            <person name="Cheung F."/>
            <person name="De Mita S."/>
            <person name="Krishnakumar V."/>
            <person name="Gundlach H."/>
            <person name="Zhou S."/>
            <person name="Mudge J."/>
            <person name="Bharti A.K."/>
            <person name="Murray J.D."/>
            <person name="Naoumkina M.A."/>
            <person name="Rosen B."/>
            <person name="Silverstein K.A."/>
            <person name="Tang H."/>
            <person name="Rombauts S."/>
            <person name="Zhao P.X."/>
            <person name="Zhou P."/>
            <person name="Barbe V."/>
            <person name="Bardou P."/>
            <person name="Bechner M."/>
            <person name="Bellec A."/>
            <person name="Berger A."/>
            <person name="Berges H."/>
            <person name="Bidwell S."/>
            <person name="Bisseling T."/>
            <person name="Choisne N."/>
            <person name="Couloux A."/>
            <person name="Denny R."/>
            <person name="Deshpande S."/>
            <person name="Dai X."/>
            <person name="Doyle J.J."/>
            <person name="Dudez A.M."/>
            <person name="Farmer A.D."/>
            <person name="Fouteau S."/>
            <person name="Franken C."/>
            <person name="Gibelin C."/>
            <person name="Gish J."/>
            <person name="Goldstein S."/>
            <person name="Gonzalez A.J."/>
            <person name="Green P.J."/>
            <person name="Hallab A."/>
            <person name="Hartog M."/>
            <person name="Hua A."/>
            <person name="Humphray S.J."/>
            <person name="Jeong D.H."/>
            <person name="Jing Y."/>
            <person name="Jocker A."/>
            <person name="Kenton S.M."/>
            <person name="Kim D.J."/>
            <person name="Klee K."/>
            <person name="Lai H."/>
            <person name="Lang C."/>
            <person name="Lin S."/>
            <person name="Macmil S.L."/>
            <person name="Magdelenat G."/>
            <person name="Matthews L."/>
            <person name="McCorrison J."/>
            <person name="Monaghan E.L."/>
            <person name="Mun J.H."/>
            <person name="Najar F.Z."/>
            <person name="Nicholson C."/>
            <person name="Noirot C."/>
            <person name="O'Bleness M."/>
            <person name="Paule C.R."/>
            <person name="Poulain J."/>
            <person name="Prion F."/>
            <person name="Qin B."/>
            <person name="Qu C."/>
            <person name="Retzel E.F."/>
            <person name="Riddle C."/>
            <person name="Sallet E."/>
            <person name="Samain S."/>
            <person name="Samson N."/>
            <person name="Sanders I."/>
            <person name="Saurat O."/>
            <person name="Scarpelli C."/>
            <person name="Schiex T."/>
            <person name="Segurens B."/>
            <person name="Severin A.J."/>
            <person name="Sherrier D.J."/>
            <person name="Shi R."/>
            <person name="Sims S."/>
            <person name="Singer S.R."/>
            <person name="Sinharoy S."/>
            <person name="Sterck L."/>
            <person name="Viollet A."/>
            <person name="Wang B.B."/>
            <person name="Wang K."/>
            <person name="Wang M."/>
            <person name="Wang X."/>
            <person name="Warfsmann J."/>
            <person name="Weissenbach J."/>
            <person name="White D.D."/>
            <person name="White J.D."/>
            <person name="Wiley G.B."/>
            <person name="Wincker P."/>
            <person name="Xing Y."/>
            <person name="Yang L."/>
            <person name="Yao Z."/>
            <person name="Ying F."/>
            <person name="Zhai J."/>
            <person name="Zhou L."/>
            <person name="Zuber A."/>
            <person name="Denarie J."/>
            <person name="Dixon R.A."/>
            <person name="May G.D."/>
            <person name="Schwartz D.C."/>
            <person name="Rogers J."/>
            <person name="Quetier F."/>
            <person name="Town C.D."/>
            <person name="Roe B.A."/>
        </authorList>
    </citation>
    <scope>NUCLEOTIDE SEQUENCE [LARGE SCALE GENOMIC DNA]</scope>
    <source>
        <strain evidence="1">A17</strain>
        <strain evidence="2 3">cv. Jemalong A17</strain>
    </source>
</reference>
<reference evidence="1 3" key="2">
    <citation type="journal article" date="2014" name="BMC Genomics">
        <title>An improved genome release (version Mt4.0) for the model legume Medicago truncatula.</title>
        <authorList>
            <person name="Tang H."/>
            <person name="Krishnakumar V."/>
            <person name="Bidwell S."/>
            <person name="Rosen B."/>
            <person name="Chan A."/>
            <person name="Zhou S."/>
            <person name="Gentzbittel L."/>
            <person name="Childs K.L."/>
            <person name="Yandell M."/>
            <person name="Gundlach H."/>
            <person name="Mayer K.F."/>
            <person name="Schwartz D.C."/>
            <person name="Town C.D."/>
        </authorList>
    </citation>
    <scope>GENOME REANNOTATION</scope>
    <source>
        <strain evidence="1">A17</strain>
        <strain evidence="2 3">cv. Jemalong A17</strain>
    </source>
</reference>
<reference evidence="2" key="3">
    <citation type="submission" date="2015-04" db="UniProtKB">
        <authorList>
            <consortium name="EnsemblPlants"/>
        </authorList>
    </citation>
    <scope>IDENTIFICATION</scope>
    <source>
        <strain evidence="2">cv. Jemalong A17</strain>
    </source>
</reference>